<evidence type="ECO:0000256" key="10">
    <source>
        <dbReference type="ARBA" id="ARBA00023002"/>
    </source>
</evidence>
<dbReference type="Pfam" id="PF00383">
    <property type="entry name" value="dCMP_cyt_deam_1"/>
    <property type="match status" value="1"/>
</dbReference>
<keyword evidence="7 12" id="KW-0479">Metal-binding</keyword>
<dbReference type="InterPro" id="IPR004794">
    <property type="entry name" value="Eubact_RibD"/>
</dbReference>
<dbReference type="SUPFAM" id="SSF53597">
    <property type="entry name" value="Dihydrofolate reductase-like"/>
    <property type="match status" value="1"/>
</dbReference>
<dbReference type="PIRSF" id="PIRSF006769">
    <property type="entry name" value="RibD"/>
    <property type="match status" value="1"/>
</dbReference>
<accession>A0ABX1MXB9</accession>
<keyword evidence="10 12" id="KW-0560">Oxidoreductase</keyword>
<dbReference type="InterPro" id="IPR002734">
    <property type="entry name" value="RibDG_C"/>
</dbReference>
<evidence type="ECO:0000256" key="9">
    <source>
        <dbReference type="ARBA" id="ARBA00022857"/>
    </source>
</evidence>
<dbReference type="InterPro" id="IPR011549">
    <property type="entry name" value="RibD_C"/>
</dbReference>
<evidence type="ECO:0000256" key="8">
    <source>
        <dbReference type="ARBA" id="ARBA00022833"/>
    </source>
</evidence>
<evidence type="ECO:0000259" key="13">
    <source>
        <dbReference type="PROSITE" id="PS51747"/>
    </source>
</evidence>
<evidence type="ECO:0000256" key="1">
    <source>
        <dbReference type="ARBA" id="ARBA00002151"/>
    </source>
</evidence>
<keyword evidence="15" id="KW-1185">Reference proteome</keyword>
<evidence type="ECO:0000313" key="14">
    <source>
        <dbReference type="EMBL" id="NMF92633.1"/>
    </source>
</evidence>
<keyword evidence="6 12" id="KW-0686">Riboflavin biosynthesis</keyword>
<evidence type="ECO:0000256" key="11">
    <source>
        <dbReference type="ARBA" id="ARBA00023268"/>
    </source>
</evidence>
<dbReference type="PROSITE" id="PS00903">
    <property type="entry name" value="CYT_DCMP_DEAMINASES_1"/>
    <property type="match status" value="1"/>
</dbReference>
<dbReference type="Gene3D" id="3.40.430.10">
    <property type="entry name" value="Dihydrofolate Reductase, subunit A"/>
    <property type="match status" value="1"/>
</dbReference>
<comment type="function">
    <text evidence="1 12">Converts 2,5-diamino-6-(ribosylamino)-4(3h)-pyrimidinone 5'-phosphate into 5-amino-6-(ribosylamino)-2,4(1h,3h)-pyrimidinedione 5'-phosphate.</text>
</comment>
<dbReference type="EC" id="3.5.4.26" evidence="12"/>
<sequence>MTYSEADHVAMARALQLAERGLETTTPNPRVGCVLTKEGRIVGEGWHQRAGEPHAEVIALRAAGDTARGATAYVTLEPCTHHGRTPPCADALIAAGVTRVVAAMEDPNPLVAGTGVARLRAAGIAVTTGLLATDAHELNIGFVSRMTRGRPWVRLKTAGTLDGKTALSNGVSQWITADAARRDGHRWRARACAVLTGIGTVREDDPQLTVRAVPCERQPLRVLVDARLEVAPSAKLLQGGGCLIATAIEDREKSAALAALGAEVVVLPNGLGKVDLPSLMRELGIRGINEVHVEAGLKLNGSLLRENCVDELLLYVAPMLVGDAAQGLFNLPELVQLDRAIRLQWRDVRFIGGDLRLLARPLKAGT</sequence>
<dbReference type="InterPro" id="IPR016193">
    <property type="entry name" value="Cytidine_deaminase-like"/>
</dbReference>
<dbReference type="GO" id="GO:0008835">
    <property type="term" value="F:diaminohydroxyphosphoribosylaminopyrimidine deaminase activity"/>
    <property type="evidence" value="ECO:0007669"/>
    <property type="project" value="UniProtKB-EC"/>
</dbReference>
<comment type="catalytic activity">
    <reaction evidence="12">
        <text>2,5-diamino-6-hydroxy-4-(5-phosphoribosylamino)-pyrimidine + H2O + H(+) = 5-amino-6-(5-phospho-D-ribosylamino)uracil + NH4(+)</text>
        <dbReference type="Rhea" id="RHEA:21868"/>
        <dbReference type="ChEBI" id="CHEBI:15377"/>
        <dbReference type="ChEBI" id="CHEBI:15378"/>
        <dbReference type="ChEBI" id="CHEBI:28938"/>
        <dbReference type="ChEBI" id="CHEBI:58453"/>
        <dbReference type="ChEBI" id="CHEBI:58614"/>
        <dbReference type="EC" id="3.5.4.26"/>
    </reaction>
</comment>
<dbReference type="Pfam" id="PF01872">
    <property type="entry name" value="RibD_C"/>
    <property type="match status" value="1"/>
</dbReference>
<keyword evidence="12 14" id="KW-0378">Hydrolase</keyword>
<evidence type="ECO:0000256" key="3">
    <source>
        <dbReference type="ARBA" id="ARBA00004910"/>
    </source>
</evidence>
<keyword evidence="11" id="KW-0511">Multifunctional enzyme</keyword>
<dbReference type="InterPro" id="IPR002125">
    <property type="entry name" value="CMP_dCMP_dom"/>
</dbReference>
<dbReference type="CDD" id="cd01284">
    <property type="entry name" value="Riboflavin_deaminase-reductase"/>
    <property type="match status" value="1"/>
</dbReference>
<proteinExistence type="inferred from homology"/>
<name>A0ABX1MXB9_9RHOO</name>
<comment type="catalytic activity">
    <reaction evidence="12">
        <text>5-amino-6-(5-phospho-D-ribitylamino)uracil + NADP(+) = 5-amino-6-(5-phospho-D-ribosylamino)uracil + NADPH + H(+)</text>
        <dbReference type="Rhea" id="RHEA:17845"/>
        <dbReference type="ChEBI" id="CHEBI:15378"/>
        <dbReference type="ChEBI" id="CHEBI:57783"/>
        <dbReference type="ChEBI" id="CHEBI:58349"/>
        <dbReference type="ChEBI" id="CHEBI:58421"/>
        <dbReference type="ChEBI" id="CHEBI:58453"/>
        <dbReference type="EC" id="1.1.1.193"/>
    </reaction>
</comment>
<keyword evidence="8 12" id="KW-0862">Zinc</keyword>
<dbReference type="InterPro" id="IPR016192">
    <property type="entry name" value="APOBEC/CMP_deaminase_Zn-bd"/>
</dbReference>
<dbReference type="RefSeq" id="WP_169197936.1">
    <property type="nucleotide sequence ID" value="NZ_WTVH02000010.1"/>
</dbReference>
<dbReference type="SUPFAM" id="SSF53927">
    <property type="entry name" value="Cytidine deaminase-like"/>
    <property type="match status" value="1"/>
</dbReference>
<dbReference type="PROSITE" id="PS51747">
    <property type="entry name" value="CYT_DCMP_DEAMINASES_2"/>
    <property type="match status" value="1"/>
</dbReference>
<dbReference type="PANTHER" id="PTHR38011">
    <property type="entry name" value="DIHYDROFOLATE REDUCTASE FAMILY PROTEIN (AFU_ORTHOLOGUE AFUA_8G06820)"/>
    <property type="match status" value="1"/>
</dbReference>
<evidence type="ECO:0000256" key="7">
    <source>
        <dbReference type="ARBA" id="ARBA00022723"/>
    </source>
</evidence>
<dbReference type="GO" id="GO:0008703">
    <property type="term" value="F:5-amino-6-(5-phosphoribosylamino)uracil reductase activity"/>
    <property type="evidence" value="ECO:0007669"/>
    <property type="project" value="UniProtKB-EC"/>
</dbReference>
<comment type="pathway">
    <text evidence="2 12">Cofactor biosynthesis; riboflavin biosynthesis; 5-amino-6-(D-ribitylamino)uracil from GTP: step 2/4.</text>
</comment>
<feature type="domain" description="CMP/dCMP-type deaminase" evidence="13">
    <location>
        <begin position="5"/>
        <end position="127"/>
    </location>
</feature>
<dbReference type="InterPro" id="IPR024072">
    <property type="entry name" value="DHFR-like_dom_sf"/>
</dbReference>
<reference evidence="14" key="1">
    <citation type="submission" date="2019-12" db="EMBL/GenBank/DDBJ databases">
        <title>Comparative genomics gives insights into the taxonomy of the Azoarcus-Aromatoleum group and reveals separate origins of nif in the plant-associated Azoarcus and non-plant-associated Aromatoleum sub-groups.</title>
        <authorList>
            <person name="Lafos M."/>
            <person name="Maluk M."/>
            <person name="Batista M."/>
            <person name="Junghare M."/>
            <person name="Carmona M."/>
            <person name="Faoro H."/>
            <person name="Cruz L.M."/>
            <person name="Battistoni F."/>
            <person name="De Souza E."/>
            <person name="Pedrosa F."/>
            <person name="Chen W.-M."/>
            <person name="Poole P.S."/>
            <person name="Dixon R.A."/>
            <person name="James E.K."/>
        </authorList>
    </citation>
    <scope>NUCLEOTIDE SEQUENCE</scope>
    <source>
        <strain evidence="14">U120</strain>
    </source>
</reference>
<comment type="cofactor">
    <cofactor evidence="12">
        <name>Zn(2+)</name>
        <dbReference type="ChEBI" id="CHEBI:29105"/>
    </cofactor>
    <text evidence="12">Binds 1 zinc ion.</text>
</comment>
<evidence type="ECO:0000256" key="6">
    <source>
        <dbReference type="ARBA" id="ARBA00022619"/>
    </source>
</evidence>
<comment type="similarity">
    <text evidence="5 12">In the C-terminal section; belongs to the HTP reductase family.</text>
</comment>
<protein>
    <recommendedName>
        <fullName evidence="12">Riboflavin biosynthesis protein RibD</fullName>
    </recommendedName>
    <domain>
        <recommendedName>
            <fullName evidence="12">Diaminohydroxyphosphoribosylaminopyrimidine deaminase</fullName>
            <shortName evidence="12">DRAP deaminase</shortName>
            <ecNumber evidence="12">3.5.4.26</ecNumber>
        </recommendedName>
        <alternativeName>
            <fullName evidence="12">Riboflavin-specific deaminase</fullName>
        </alternativeName>
    </domain>
    <domain>
        <recommendedName>
            <fullName evidence="12">5-amino-6-(5-phosphoribosylamino)uracil reductase</fullName>
            <ecNumber evidence="12">1.1.1.193</ecNumber>
        </recommendedName>
        <alternativeName>
            <fullName evidence="12">HTP reductase</fullName>
        </alternativeName>
    </domain>
</protein>
<evidence type="ECO:0000313" key="15">
    <source>
        <dbReference type="Proteomes" id="UP000601990"/>
    </source>
</evidence>
<dbReference type="NCBIfam" id="TIGR00326">
    <property type="entry name" value="eubact_ribD"/>
    <property type="match status" value="1"/>
</dbReference>
<comment type="pathway">
    <text evidence="3 12">Cofactor biosynthesis; riboflavin biosynthesis; 5-amino-6-(D-ribitylamino)uracil from GTP: step 3/4.</text>
</comment>
<gene>
    <name evidence="14" type="primary">ribD</name>
    <name evidence="14" type="ORF">GO608_04740</name>
</gene>
<keyword evidence="9 12" id="KW-0521">NADP</keyword>
<dbReference type="Proteomes" id="UP000601990">
    <property type="component" value="Unassembled WGS sequence"/>
</dbReference>
<dbReference type="InterPro" id="IPR050765">
    <property type="entry name" value="Riboflavin_Biosynth_HTPR"/>
</dbReference>
<dbReference type="EMBL" id="WTVH01000006">
    <property type="protein sequence ID" value="NMF92633.1"/>
    <property type="molecule type" value="Genomic_DNA"/>
</dbReference>
<comment type="similarity">
    <text evidence="4 12">In the N-terminal section; belongs to the cytidine and deoxycytidylate deaminase family.</text>
</comment>
<dbReference type="Gene3D" id="3.40.140.10">
    <property type="entry name" value="Cytidine Deaminase, domain 2"/>
    <property type="match status" value="1"/>
</dbReference>
<evidence type="ECO:0000256" key="12">
    <source>
        <dbReference type="PIRNR" id="PIRNR006769"/>
    </source>
</evidence>
<dbReference type="EC" id="1.1.1.193" evidence="12"/>
<dbReference type="NCBIfam" id="TIGR00227">
    <property type="entry name" value="ribD_Cterm"/>
    <property type="match status" value="1"/>
</dbReference>
<evidence type="ECO:0000256" key="2">
    <source>
        <dbReference type="ARBA" id="ARBA00004882"/>
    </source>
</evidence>
<dbReference type="PANTHER" id="PTHR38011:SF7">
    <property type="entry name" value="2,5-DIAMINO-6-RIBOSYLAMINO-4(3H)-PYRIMIDINONE 5'-PHOSPHATE REDUCTASE"/>
    <property type="match status" value="1"/>
</dbReference>
<evidence type="ECO:0000256" key="5">
    <source>
        <dbReference type="ARBA" id="ARBA00007417"/>
    </source>
</evidence>
<comment type="caution">
    <text evidence="14">The sequence shown here is derived from an EMBL/GenBank/DDBJ whole genome shotgun (WGS) entry which is preliminary data.</text>
</comment>
<evidence type="ECO:0000256" key="4">
    <source>
        <dbReference type="ARBA" id="ARBA00005259"/>
    </source>
</evidence>
<organism evidence="14 15">
    <name type="scientific">Aromatoleum buckelii</name>
    <dbReference type="NCBI Taxonomy" id="200254"/>
    <lineage>
        <taxon>Bacteria</taxon>
        <taxon>Pseudomonadati</taxon>
        <taxon>Pseudomonadota</taxon>
        <taxon>Betaproteobacteria</taxon>
        <taxon>Rhodocyclales</taxon>
        <taxon>Rhodocyclaceae</taxon>
        <taxon>Aromatoleum</taxon>
    </lineage>
</organism>